<feature type="transmembrane region" description="Helical" evidence="1">
    <location>
        <begin position="117"/>
        <end position="134"/>
    </location>
</feature>
<protein>
    <recommendedName>
        <fullName evidence="4">Gustatory receptor</fullName>
    </recommendedName>
</protein>
<feature type="transmembrane region" description="Helical" evidence="1">
    <location>
        <begin position="154"/>
        <end position="174"/>
    </location>
</feature>
<evidence type="ECO:0000313" key="2">
    <source>
        <dbReference type="EMBL" id="KAJ3653014.1"/>
    </source>
</evidence>
<feature type="transmembrane region" description="Helical" evidence="1">
    <location>
        <begin position="220"/>
        <end position="237"/>
    </location>
</feature>
<feature type="transmembrane region" description="Helical" evidence="1">
    <location>
        <begin position="257"/>
        <end position="278"/>
    </location>
</feature>
<proteinExistence type="predicted"/>
<keyword evidence="1" id="KW-0812">Transmembrane</keyword>
<evidence type="ECO:0000313" key="3">
    <source>
        <dbReference type="Proteomes" id="UP001168821"/>
    </source>
</evidence>
<dbReference type="PANTHER" id="PTHR21143">
    <property type="entry name" value="INVERTEBRATE GUSTATORY RECEPTOR"/>
    <property type="match status" value="1"/>
</dbReference>
<keyword evidence="1" id="KW-0472">Membrane</keyword>
<gene>
    <name evidence="2" type="ORF">Zmor_018933</name>
</gene>
<dbReference type="GO" id="GO:0030425">
    <property type="term" value="C:dendrite"/>
    <property type="evidence" value="ECO:0007669"/>
    <property type="project" value="TreeGrafter"/>
</dbReference>
<evidence type="ECO:0008006" key="4">
    <source>
        <dbReference type="Google" id="ProtNLM"/>
    </source>
</evidence>
<evidence type="ECO:0000256" key="1">
    <source>
        <dbReference type="SAM" id="Phobius"/>
    </source>
</evidence>
<dbReference type="GO" id="GO:0007635">
    <property type="term" value="P:chemosensory behavior"/>
    <property type="evidence" value="ECO:0007669"/>
    <property type="project" value="TreeGrafter"/>
</dbReference>
<dbReference type="Proteomes" id="UP001168821">
    <property type="component" value="Unassembled WGS sequence"/>
</dbReference>
<dbReference type="GO" id="GO:0030424">
    <property type="term" value="C:axon"/>
    <property type="evidence" value="ECO:0007669"/>
    <property type="project" value="TreeGrafter"/>
</dbReference>
<feature type="transmembrane region" description="Helical" evidence="1">
    <location>
        <begin position="34"/>
        <end position="50"/>
    </location>
</feature>
<sequence>MSFRLLSILFKAGHVFGITPWSLHVPKISLLKKFYFLVIFVILEYGFIARELTHLRTNSRQLILLYIINNVAFVGQNSAFLSRSLMKRKSWISFLRNLKTTAKLTCVRTRTKSKKSFFFVFMFVSILHLITPILSLQALTQLRSNVWREFYTEFFHTIFNFHNHFLSCVLVNMIRTRYKNLRKMVRVQFERRRKIRLDVLKKIQYTVRSLKVTVDDYNDLFGWTNLFSVCITLASILNVTKFALPHLGLSQLLSMNLLNLMCILWLLGGNVVIISIMGSAVREYEEMSTFCLNAKFLLDVTNLEELKLKECSRFFEQNAPEFTAADFFPIKRDLLLGMALIFVNFEVAIIQMEDL</sequence>
<dbReference type="EMBL" id="JALNTZ010000005">
    <property type="protein sequence ID" value="KAJ3653014.1"/>
    <property type="molecule type" value="Genomic_DNA"/>
</dbReference>
<dbReference type="GO" id="GO:0008049">
    <property type="term" value="P:male courtship behavior"/>
    <property type="evidence" value="ECO:0007669"/>
    <property type="project" value="TreeGrafter"/>
</dbReference>
<keyword evidence="3" id="KW-1185">Reference proteome</keyword>
<feature type="transmembrane region" description="Helical" evidence="1">
    <location>
        <begin position="334"/>
        <end position="352"/>
    </location>
</feature>
<dbReference type="GO" id="GO:0043025">
    <property type="term" value="C:neuronal cell body"/>
    <property type="evidence" value="ECO:0007669"/>
    <property type="project" value="TreeGrafter"/>
</dbReference>
<comment type="caution">
    <text evidence="2">The sequence shown here is derived from an EMBL/GenBank/DDBJ whole genome shotgun (WGS) entry which is preliminary data.</text>
</comment>
<feature type="transmembrane region" description="Helical" evidence="1">
    <location>
        <begin position="62"/>
        <end position="81"/>
    </location>
</feature>
<name>A0AA38IDA4_9CUCU</name>
<dbReference type="AlphaFoldDB" id="A0AA38IDA4"/>
<reference evidence="2" key="1">
    <citation type="journal article" date="2023" name="G3 (Bethesda)">
        <title>Whole genome assemblies of Zophobas morio and Tenebrio molitor.</title>
        <authorList>
            <person name="Kaur S."/>
            <person name="Stinson S.A."/>
            <person name="diCenzo G.C."/>
        </authorList>
    </citation>
    <scope>NUCLEOTIDE SEQUENCE</scope>
    <source>
        <strain evidence="2">QUZm001</strain>
    </source>
</reference>
<organism evidence="2 3">
    <name type="scientific">Zophobas morio</name>
    <dbReference type="NCBI Taxonomy" id="2755281"/>
    <lineage>
        <taxon>Eukaryota</taxon>
        <taxon>Metazoa</taxon>
        <taxon>Ecdysozoa</taxon>
        <taxon>Arthropoda</taxon>
        <taxon>Hexapoda</taxon>
        <taxon>Insecta</taxon>
        <taxon>Pterygota</taxon>
        <taxon>Neoptera</taxon>
        <taxon>Endopterygota</taxon>
        <taxon>Coleoptera</taxon>
        <taxon>Polyphaga</taxon>
        <taxon>Cucujiformia</taxon>
        <taxon>Tenebrionidae</taxon>
        <taxon>Zophobas</taxon>
    </lineage>
</organism>
<dbReference type="PANTHER" id="PTHR21143:SF104">
    <property type="entry name" value="GUSTATORY RECEPTOR 8A-RELATED"/>
    <property type="match status" value="1"/>
</dbReference>
<keyword evidence="1" id="KW-1133">Transmembrane helix</keyword>
<accession>A0AA38IDA4</accession>